<feature type="active site" evidence="3">
    <location>
        <position position="241"/>
    </location>
</feature>
<evidence type="ECO:0000259" key="5">
    <source>
        <dbReference type="Pfam" id="PF00171"/>
    </source>
</evidence>
<dbReference type="PROSITE" id="PS00687">
    <property type="entry name" value="ALDEHYDE_DEHYDR_GLU"/>
    <property type="match status" value="1"/>
</dbReference>
<evidence type="ECO:0000313" key="6">
    <source>
        <dbReference type="EMBL" id="TCM62700.1"/>
    </source>
</evidence>
<evidence type="ECO:0000256" key="4">
    <source>
        <dbReference type="RuleBase" id="RU003345"/>
    </source>
</evidence>
<dbReference type="Gene3D" id="3.40.605.10">
    <property type="entry name" value="Aldehyde Dehydrogenase, Chain A, domain 1"/>
    <property type="match status" value="1"/>
</dbReference>
<dbReference type="InterPro" id="IPR015590">
    <property type="entry name" value="Aldehyde_DH_dom"/>
</dbReference>
<gene>
    <name evidence="6" type="ORF">EC844_12417</name>
</gene>
<dbReference type="Pfam" id="PF00171">
    <property type="entry name" value="Aldedh"/>
    <property type="match status" value="1"/>
</dbReference>
<evidence type="ECO:0000256" key="2">
    <source>
        <dbReference type="ARBA" id="ARBA00023002"/>
    </source>
</evidence>
<dbReference type="InterPro" id="IPR044086">
    <property type="entry name" value="LUC3-like"/>
</dbReference>
<dbReference type="Proteomes" id="UP000294963">
    <property type="component" value="Unassembled WGS sequence"/>
</dbReference>
<dbReference type="PANTHER" id="PTHR11699">
    <property type="entry name" value="ALDEHYDE DEHYDROGENASE-RELATED"/>
    <property type="match status" value="1"/>
</dbReference>
<dbReference type="InterPro" id="IPR016160">
    <property type="entry name" value="Ald_DH_CS_CYS"/>
</dbReference>
<evidence type="ECO:0000313" key="7">
    <source>
        <dbReference type="Proteomes" id="UP000294963"/>
    </source>
</evidence>
<protein>
    <submittedName>
        <fullName evidence="6">Acyl-CoA reductase-like NAD-dependent aldehyde dehydrogenase</fullName>
    </submittedName>
</protein>
<dbReference type="FunFam" id="3.40.605.10:FF:000007">
    <property type="entry name" value="NAD/NADP-dependent betaine aldehyde dehydrogenase"/>
    <property type="match status" value="1"/>
</dbReference>
<accession>A0A4R1XKK8</accession>
<reference evidence="6 7" key="1">
    <citation type="submission" date="2019-03" db="EMBL/GenBank/DDBJ databases">
        <title>Genomic analyses of the natural microbiome of Caenorhabditis elegans.</title>
        <authorList>
            <person name="Samuel B."/>
        </authorList>
    </citation>
    <scope>NUCLEOTIDE SEQUENCE [LARGE SCALE GENOMIC DNA]</scope>
    <source>
        <strain evidence="6 7">JUb89</strain>
    </source>
</reference>
<comment type="caution">
    <text evidence="6">The sequence shown here is derived from an EMBL/GenBank/DDBJ whole genome shotgun (WGS) entry which is preliminary data.</text>
</comment>
<keyword evidence="2 4" id="KW-0560">Oxidoreductase</keyword>
<dbReference type="Gene3D" id="3.40.309.10">
    <property type="entry name" value="Aldehyde Dehydrogenase, Chain A, domain 2"/>
    <property type="match status" value="1"/>
</dbReference>
<evidence type="ECO:0000256" key="3">
    <source>
        <dbReference type="PROSITE-ProRule" id="PRU10007"/>
    </source>
</evidence>
<proteinExistence type="inferred from homology"/>
<dbReference type="PROSITE" id="PS00070">
    <property type="entry name" value="ALDEHYDE_DEHYDR_CYS"/>
    <property type="match status" value="1"/>
</dbReference>
<evidence type="ECO:0000256" key="1">
    <source>
        <dbReference type="ARBA" id="ARBA00009986"/>
    </source>
</evidence>
<dbReference type="EMBL" id="SLVJ01000024">
    <property type="protein sequence ID" value="TCM62700.1"/>
    <property type="molecule type" value="Genomic_DNA"/>
</dbReference>
<dbReference type="OrthoDB" id="9812625at2"/>
<dbReference type="InterPro" id="IPR016161">
    <property type="entry name" value="Ald_DH/histidinol_DH"/>
</dbReference>
<sequence length="469" mass="50380">MLNQMIYAGKTVAGQGIEFEVLNPATETTITACKSASREQVDIAVAAAKQAFSTWQHTADSSVKAMLEAIAADIAKERSEIARLISLEQGKPLAMAEMEVDMGLYWLQVTNNLEIPVLEERDPMGKTMQVFHRPLGVVASITPWNWPFMIAIWHIIPALKAKNCVINKPSEYTPLSTIYLIEIINRHLPAGVCNVLLGAGEVGAALSSHVDVEKVTFTGSTPVGQQILAASVDTLRSVVLELGGNDAAIVCDDVDVESVAEKIFMGAFLNAGQTCACIKRLYVHENIYDALLQKLAAIADQQVLGNGLDTGTTMGPLQNVKQYTKVKNLIAEALEQGASIANQKLNAVPAQGYFIAPTILTNVAADSAIFATEQFGPVLPVVKFSNLEEVIQQANQLAYGLGGSIWSSDLNKAQQAAAQMQTGSVWINSHADVSPFAAFGGWKMSGLGYSFGLDGLLLFTRKQAIHFSV</sequence>
<dbReference type="AlphaFoldDB" id="A0A4R1XKK8"/>
<dbReference type="InterPro" id="IPR016162">
    <property type="entry name" value="Ald_DH_N"/>
</dbReference>
<organism evidence="6 7">
    <name type="scientific">Acinetobacter calcoaceticus</name>
    <dbReference type="NCBI Taxonomy" id="471"/>
    <lineage>
        <taxon>Bacteria</taxon>
        <taxon>Pseudomonadati</taxon>
        <taxon>Pseudomonadota</taxon>
        <taxon>Gammaproteobacteria</taxon>
        <taxon>Moraxellales</taxon>
        <taxon>Moraxellaceae</taxon>
        <taxon>Acinetobacter</taxon>
        <taxon>Acinetobacter calcoaceticus/baumannii complex</taxon>
    </lineage>
</organism>
<comment type="similarity">
    <text evidence="1 4">Belongs to the aldehyde dehydrogenase family.</text>
</comment>
<dbReference type="SUPFAM" id="SSF53720">
    <property type="entry name" value="ALDH-like"/>
    <property type="match status" value="1"/>
</dbReference>
<dbReference type="GO" id="GO:0016620">
    <property type="term" value="F:oxidoreductase activity, acting on the aldehyde or oxo group of donors, NAD or NADP as acceptor"/>
    <property type="evidence" value="ECO:0007669"/>
    <property type="project" value="InterPro"/>
</dbReference>
<keyword evidence="7" id="KW-1185">Reference proteome</keyword>
<dbReference type="InterPro" id="IPR029510">
    <property type="entry name" value="Ald_DH_CS_GLU"/>
</dbReference>
<dbReference type="FunFam" id="3.40.309.10:FF:000009">
    <property type="entry name" value="Aldehyde dehydrogenase A"/>
    <property type="match status" value="1"/>
</dbReference>
<dbReference type="CDD" id="cd07106">
    <property type="entry name" value="ALDH_AldA-AAD23400"/>
    <property type="match status" value="1"/>
</dbReference>
<dbReference type="InterPro" id="IPR016163">
    <property type="entry name" value="Ald_DH_C"/>
</dbReference>
<feature type="domain" description="Aldehyde dehydrogenase" evidence="5">
    <location>
        <begin position="15"/>
        <end position="463"/>
    </location>
</feature>
<name>A0A4R1XKK8_ACICA</name>